<dbReference type="InterPro" id="IPR046349">
    <property type="entry name" value="C1-like_sf"/>
</dbReference>
<sequence>MSGKSVIPVEFANEKLVEEITPLDTPSNPSNLIRIQTVKETSEILELKKKLRLAKKSIINTYECQSNPIDHGFSGIVISQKHSVIILSNSTSNDIQFFSLENFQKLYSYKSTCGSCFQLKINQDESKVYCATHTGYIFSLDLPFNEESGCSKFQVFKGRVAFCVSGEILYSQGIRSFFVKQYNTVTNTTNYIGRIEHIYKLAINNSGKYLAGIGRRRLQIYDMIKFKYPIYNRKLPLSYAAASRADKTLYSDIVFAHNDDFCAFACERKLTIISMKNWKDIKVLKFPDESMICSIKLTNLSDNIIGISQENSICVWDTYSESILPCFFNSYMDETKLYSQIFRFDVDTVKGIAYAFEKKRPILYKFDCNLFRYKIVGKYDSSFENKLLIVNKKEEILLIRKRNPKVLVYDINSCKEKSSFIFTKGLLLSCAVQQDFENYLYLISEDCMVIYNTESYEVINEILCDSGKFVAIIYHFYMSIDTLILSDNNSTIKFYKSNGDYAKSLIINLGNGTVMKAFKNYLIIGTSENNICIYDLTTMTQHSYSEPFLHTIRCIIVFNGGLNLLVSFYENYCMIIEFNNLKYYEKKNLEKQIMNCVITNDERFLLASMENQKLFVYSLPNVEKLFQITNTRFYFIALDAKNNYLLNAATNILFKYENIFNNSHPRIIGESVSYPSIKKFFNGEKNFNQGEQDSWLIFPYLINSLHFYAAENNKTALRDAMRIRKSKIINSFVGTPLDISLLTENKEVSNYIIKELAENIQENIVSLRLLCMNLSNINNKGFKSLELLYENCLVPCTFASTPIPEYCSEKLHLPKLIYSPTEDLIQEKFLNPFITGNTRVHFSKSVFKVSLETGSKESIEFLQSLICCKNQNIFKTKFIQLILNEKWNKIKWVHYSFSATFIIYLLFLSMYSLHKYLPYLYVATAANSLLSIYEIVQFLINPRIYFNDVTNYFDFLKNVFFYIYLGYRSYYMLIIASIMSWIRGVTLFTLFKRTRPLINMLYYVLQDIIPFALIVFYSILAFAFIRSTFQDDSSIGSGELILEAYFNIVGGLNTGGNGLETFLIVINSIFNVIIMLNLLISIIGKTYEGVNENELIENMKKVAELIIEVELLLLPFHFENKYNLVLVCDEYTPDTKEVEQELDDKLGNIKDSIENMKIQMLNKQENTDLEIMEIKKSITSLKQTMLDNFNTVISNMGKKKERDLTPEPTKFLCLNGHDLIIKKDSKSRICDLCFAEFRNVNDYYCYFCDFDMCFQCAQSFKSSIHAQYKCYLGHELVDYRDEGMIIDLKEFDTQTCRFCNKKFESKGFYCILCMYFVCIECNQVIEYLLNIEKPIPCKNKHILKWRFQELYYEWCLSIKCDSCQKSYLGAGFFGCAACRYNVCIRCYKRQCISL</sequence>
<feature type="transmembrane region" description="Helical" evidence="1">
    <location>
        <begin position="1003"/>
        <end position="1025"/>
    </location>
</feature>
<name>A0A1R2C5J4_9CILI</name>
<accession>A0A1R2C5J4</accession>
<dbReference type="Proteomes" id="UP000187209">
    <property type="component" value="Unassembled WGS sequence"/>
</dbReference>
<evidence type="ECO:0000256" key="1">
    <source>
        <dbReference type="SAM" id="Phobius"/>
    </source>
</evidence>
<dbReference type="SUPFAM" id="SSF57889">
    <property type="entry name" value="Cysteine-rich domain"/>
    <property type="match status" value="1"/>
</dbReference>
<feature type="transmembrane region" description="Helical" evidence="1">
    <location>
        <begin position="970"/>
        <end position="991"/>
    </location>
</feature>
<keyword evidence="1" id="KW-1133">Transmembrane helix</keyword>
<dbReference type="EMBL" id="MPUH01000275">
    <property type="protein sequence ID" value="OMJ84260.1"/>
    <property type="molecule type" value="Genomic_DNA"/>
</dbReference>
<gene>
    <name evidence="2" type="ORF">SteCoe_14683</name>
</gene>
<evidence type="ECO:0008006" key="4">
    <source>
        <dbReference type="Google" id="ProtNLM"/>
    </source>
</evidence>
<evidence type="ECO:0000313" key="3">
    <source>
        <dbReference type="Proteomes" id="UP000187209"/>
    </source>
</evidence>
<organism evidence="2 3">
    <name type="scientific">Stentor coeruleus</name>
    <dbReference type="NCBI Taxonomy" id="5963"/>
    <lineage>
        <taxon>Eukaryota</taxon>
        <taxon>Sar</taxon>
        <taxon>Alveolata</taxon>
        <taxon>Ciliophora</taxon>
        <taxon>Postciliodesmatophora</taxon>
        <taxon>Heterotrichea</taxon>
        <taxon>Heterotrichida</taxon>
        <taxon>Stentoridae</taxon>
        <taxon>Stentor</taxon>
    </lineage>
</organism>
<dbReference type="InterPro" id="IPR015943">
    <property type="entry name" value="WD40/YVTN_repeat-like_dom_sf"/>
</dbReference>
<dbReference type="Gene3D" id="2.130.10.10">
    <property type="entry name" value="YVTN repeat-like/Quinoprotein amine dehydrogenase"/>
    <property type="match status" value="2"/>
</dbReference>
<protein>
    <recommendedName>
        <fullName evidence="4">Ion transport domain-containing protein</fullName>
    </recommendedName>
</protein>
<proteinExistence type="predicted"/>
<reference evidence="2 3" key="1">
    <citation type="submission" date="2016-11" db="EMBL/GenBank/DDBJ databases">
        <title>The macronuclear genome of Stentor coeruleus: a giant cell with tiny introns.</title>
        <authorList>
            <person name="Slabodnick M."/>
            <person name="Ruby J.G."/>
            <person name="Reiff S.B."/>
            <person name="Swart E.C."/>
            <person name="Gosai S."/>
            <person name="Prabakaran S."/>
            <person name="Witkowska E."/>
            <person name="Larue G.E."/>
            <person name="Fisher S."/>
            <person name="Freeman R.M."/>
            <person name="Gunawardena J."/>
            <person name="Chu W."/>
            <person name="Stover N.A."/>
            <person name="Gregory B.D."/>
            <person name="Nowacki M."/>
            <person name="Derisi J."/>
            <person name="Roy S.W."/>
            <person name="Marshall W.F."/>
            <person name="Sood P."/>
        </authorList>
    </citation>
    <scope>NUCLEOTIDE SEQUENCE [LARGE SCALE GENOMIC DNA]</scope>
    <source>
        <strain evidence="2">WM001</strain>
    </source>
</reference>
<evidence type="ECO:0000313" key="2">
    <source>
        <dbReference type="EMBL" id="OMJ84260.1"/>
    </source>
</evidence>
<keyword evidence="3" id="KW-1185">Reference proteome</keyword>
<feature type="transmembrane region" description="Helical" evidence="1">
    <location>
        <begin position="1062"/>
        <end position="1083"/>
    </location>
</feature>
<dbReference type="OrthoDB" id="437584at2759"/>
<comment type="caution">
    <text evidence="2">The sequence shown here is derived from an EMBL/GenBank/DDBJ whole genome shotgun (WGS) entry which is preliminary data.</text>
</comment>
<keyword evidence="1" id="KW-0472">Membrane</keyword>
<feature type="transmembrane region" description="Helical" evidence="1">
    <location>
        <begin position="892"/>
        <end position="913"/>
    </location>
</feature>
<dbReference type="InterPro" id="IPR036322">
    <property type="entry name" value="WD40_repeat_dom_sf"/>
</dbReference>
<dbReference type="SUPFAM" id="SSF50978">
    <property type="entry name" value="WD40 repeat-like"/>
    <property type="match status" value="1"/>
</dbReference>
<dbReference type="SUPFAM" id="SSF50969">
    <property type="entry name" value="YVTN repeat-like/Quinoprotein amine dehydrogenase"/>
    <property type="match status" value="1"/>
</dbReference>
<feature type="transmembrane region" description="Helical" evidence="1">
    <location>
        <begin position="920"/>
        <end position="940"/>
    </location>
</feature>
<keyword evidence="1" id="KW-0812">Transmembrane</keyword>
<dbReference type="InterPro" id="IPR011044">
    <property type="entry name" value="Quino_amine_DH_bsu"/>
</dbReference>